<dbReference type="RefSeq" id="WP_239089555.1">
    <property type="nucleotide sequence ID" value="NZ_BOOG01000018.1"/>
</dbReference>
<dbReference type="Pfam" id="PF09339">
    <property type="entry name" value="HTH_IclR"/>
    <property type="match status" value="1"/>
</dbReference>
<feature type="region of interest" description="Disordered" evidence="1">
    <location>
        <begin position="150"/>
        <end position="182"/>
    </location>
</feature>
<evidence type="ECO:0000313" key="4">
    <source>
        <dbReference type="Proteomes" id="UP000610966"/>
    </source>
</evidence>
<keyword evidence="4" id="KW-1185">Reference proteome</keyword>
<organism evidence="3 4">
    <name type="scientific">Sphaerimonospora thailandensis</name>
    <dbReference type="NCBI Taxonomy" id="795644"/>
    <lineage>
        <taxon>Bacteria</taxon>
        <taxon>Bacillati</taxon>
        <taxon>Actinomycetota</taxon>
        <taxon>Actinomycetes</taxon>
        <taxon>Streptosporangiales</taxon>
        <taxon>Streptosporangiaceae</taxon>
        <taxon>Sphaerimonospora</taxon>
    </lineage>
</organism>
<feature type="compositionally biased region" description="Polar residues" evidence="1">
    <location>
        <begin position="88"/>
        <end position="102"/>
    </location>
</feature>
<dbReference type="InterPro" id="IPR011991">
    <property type="entry name" value="ArsR-like_HTH"/>
</dbReference>
<name>A0A8J3R8Y9_9ACTN</name>
<dbReference type="CDD" id="cd00090">
    <property type="entry name" value="HTH_ARSR"/>
    <property type="match status" value="1"/>
</dbReference>
<protein>
    <submittedName>
        <fullName evidence="3">ArsR family transcriptional regulator</fullName>
    </submittedName>
</protein>
<dbReference type="GO" id="GO:0003677">
    <property type="term" value="F:DNA binding"/>
    <property type="evidence" value="ECO:0007669"/>
    <property type="project" value="InterPro"/>
</dbReference>
<accession>A0A8J3R8Y9</accession>
<feature type="region of interest" description="Disordered" evidence="1">
    <location>
        <begin position="275"/>
        <end position="302"/>
    </location>
</feature>
<dbReference type="AlphaFoldDB" id="A0A8J3R8Y9"/>
<feature type="compositionally biased region" description="Basic and acidic residues" evidence="1">
    <location>
        <begin position="69"/>
        <end position="81"/>
    </location>
</feature>
<dbReference type="InterPro" id="IPR036390">
    <property type="entry name" value="WH_DNA-bd_sf"/>
</dbReference>
<dbReference type="Proteomes" id="UP000610966">
    <property type="component" value="Unassembled WGS sequence"/>
</dbReference>
<evidence type="ECO:0000256" key="1">
    <source>
        <dbReference type="SAM" id="MobiDB-lite"/>
    </source>
</evidence>
<evidence type="ECO:0000259" key="2">
    <source>
        <dbReference type="Pfam" id="PF09339"/>
    </source>
</evidence>
<dbReference type="Gene3D" id="1.10.10.10">
    <property type="entry name" value="Winged helix-like DNA-binding domain superfamily/Winged helix DNA-binding domain"/>
    <property type="match status" value="1"/>
</dbReference>
<evidence type="ECO:0000313" key="3">
    <source>
        <dbReference type="EMBL" id="GIH69951.1"/>
    </source>
</evidence>
<reference evidence="3" key="1">
    <citation type="submission" date="2021-01" db="EMBL/GenBank/DDBJ databases">
        <title>Whole genome shotgun sequence of Sphaerimonospora thailandensis NBRC 107569.</title>
        <authorList>
            <person name="Komaki H."/>
            <person name="Tamura T."/>
        </authorList>
    </citation>
    <scope>NUCLEOTIDE SEQUENCE</scope>
    <source>
        <strain evidence="3">NBRC 107569</strain>
    </source>
</reference>
<feature type="compositionally biased region" description="Basic and acidic residues" evidence="1">
    <location>
        <begin position="103"/>
        <end position="113"/>
    </location>
</feature>
<gene>
    <name evidence="3" type="ORF">Mth01_22040</name>
</gene>
<sequence>MTKSTADGGSGQDIDPRAHRVLADVSRVAVLETLRRADRPMAIPEIAAAVGLHPNTVRGHLALLVEHGHATGGREDRERPGRPRLLYSATTRSPNSHSPNAHESSDAERDGDDRRNYRLLAEVLLAYLGGLGEDRSAAAISAGRAYGRRVGRRTGKQAPPGVTATDDAADGPPHAEPDDRSPMEAALGATTAEIVTLLDEAGFEPLPVGDGSRIELRRCPFHELAQSDPEVACGVHLGLMQGALAEMGAPSEAVRLQPFVRPDLCVATLHDHEHHDHEHHDHGQHDHGETSCSCDGGGGPGS</sequence>
<feature type="domain" description="HTH iclR-type" evidence="2">
    <location>
        <begin position="29"/>
        <end position="68"/>
    </location>
</feature>
<dbReference type="EMBL" id="BOOG01000018">
    <property type="protein sequence ID" value="GIH69951.1"/>
    <property type="molecule type" value="Genomic_DNA"/>
</dbReference>
<dbReference type="InterPro" id="IPR005471">
    <property type="entry name" value="Tscrpt_reg_IclR_N"/>
</dbReference>
<proteinExistence type="predicted"/>
<feature type="compositionally biased region" description="Basic and acidic residues" evidence="1">
    <location>
        <begin position="173"/>
        <end position="182"/>
    </location>
</feature>
<dbReference type="GO" id="GO:0006355">
    <property type="term" value="P:regulation of DNA-templated transcription"/>
    <property type="evidence" value="ECO:0007669"/>
    <property type="project" value="InterPro"/>
</dbReference>
<feature type="compositionally biased region" description="Basic and acidic residues" evidence="1">
    <location>
        <begin position="275"/>
        <end position="289"/>
    </location>
</feature>
<dbReference type="SUPFAM" id="SSF46785">
    <property type="entry name" value="Winged helix' DNA-binding domain"/>
    <property type="match status" value="1"/>
</dbReference>
<feature type="region of interest" description="Disordered" evidence="1">
    <location>
        <begin position="69"/>
        <end position="113"/>
    </location>
</feature>
<comment type="caution">
    <text evidence="3">The sequence shown here is derived from an EMBL/GenBank/DDBJ whole genome shotgun (WGS) entry which is preliminary data.</text>
</comment>
<dbReference type="InterPro" id="IPR036388">
    <property type="entry name" value="WH-like_DNA-bd_sf"/>
</dbReference>